<dbReference type="EMBL" id="BARU01006408">
    <property type="protein sequence ID" value="GAH47131.1"/>
    <property type="molecule type" value="Genomic_DNA"/>
</dbReference>
<protein>
    <submittedName>
        <fullName evidence="1">Uncharacterized protein</fullName>
    </submittedName>
</protein>
<accession>X1FN82</accession>
<organism evidence="1">
    <name type="scientific">marine sediment metagenome</name>
    <dbReference type="NCBI Taxonomy" id="412755"/>
    <lineage>
        <taxon>unclassified sequences</taxon>
        <taxon>metagenomes</taxon>
        <taxon>ecological metagenomes</taxon>
    </lineage>
</organism>
<sequence>MERKILDISHNSVYDSIVMETKDARKLTTQSQEDIRRKAVNAVLSGITQVQTAELFGVSKQIIEPSMLEVVLQNRRT</sequence>
<dbReference type="AlphaFoldDB" id="X1FN82"/>
<evidence type="ECO:0000313" key="1">
    <source>
        <dbReference type="EMBL" id="GAH47131.1"/>
    </source>
</evidence>
<gene>
    <name evidence="1" type="ORF">S03H2_12608</name>
</gene>
<proteinExistence type="predicted"/>
<name>X1FN82_9ZZZZ</name>
<comment type="caution">
    <text evidence="1">The sequence shown here is derived from an EMBL/GenBank/DDBJ whole genome shotgun (WGS) entry which is preliminary data.</text>
</comment>
<feature type="non-terminal residue" evidence="1">
    <location>
        <position position="77"/>
    </location>
</feature>
<reference evidence="1" key="1">
    <citation type="journal article" date="2014" name="Front. Microbiol.">
        <title>High frequency of phylogenetically diverse reductive dehalogenase-homologous genes in deep subseafloor sedimentary metagenomes.</title>
        <authorList>
            <person name="Kawai M."/>
            <person name="Futagami T."/>
            <person name="Toyoda A."/>
            <person name="Takaki Y."/>
            <person name="Nishi S."/>
            <person name="Hori S."/>
            <person name="Arai W."/>
            <person name="Tsubouchi T."/>
            <person name="Morono Y."/>
            <person name="Uchiyama I."/>
            <person name="Ito T."/>
            <person name="Fujiyama A."/>
            <person name="Inagaki F."/>
            <person name="Takami H."/>
        </authorList>
    </citation>
    <scope>NUCLEOTIDE SEQUENCE</scope>
    <source>
        <strain evidence="1">Expedition CK06-06</strain>
    </source>
</reference>